<feature type="compositionally biased region" description="Low complexity" evidence="10">
    <location>
        <begin position="224"/>
        <end position="243"/>
    </location>
</feature>
<evidence type="ECO:0000313" key="12">
    <source>
        <dbReference type="EMBL" id="GJJ78190.1"/>
    </source>
</evidence>
<comment type="caution">
    <text evidence="12">The sequence shown here is derived from an EMBL/GenBank/DDBJ whole genome shotgun (WGS) entry which is preliminary data.</text>
</comment>
<evidence type="ECO:0000259" key="11">
    <source>
        <dbReference type="PROSITE" id="PS51847"/>
    </source>
</evidence>
<evidence type="ECO:0000256" key="9">
    <source>
        <dbReference type="HAMAP-Rule" id="MF_03104"/>
    </source>
</evidence>
<keyword evidence="7 9" id="KW-0496">Mitochondrion</keyword>
<dbReference type="PANTHER" id="PTHR28204">
    <property type="entry name" value="MITOCHONDRIAL DISTRIBUTION AND MORPHOLOGY PROTEIN 12"/>
    <property type="match status" value="1"/>
</dbReference>
<feature type="compositionally biased region" description="Acidic residues" evidence="10">
    <location>
        <begin position="87"/>
        <end position="104"/>
    </location>
</feature>
<feature type="region of interest" description="Disordered" evidence="10">
    <location>
        <begin position="224"/>
        <end position="300"/>
    </location>
</feature>
<dbReference type="OrthoDB" id="3356905at2759"/>
<feature type="compositionally biased region" description="Low complexity" evidence="10">
    <location>
        <begin position="847"/>
        <end position="889"/>
    </location>
</feature>
<feature type="compositionally biased region" description="Polar residues" evidence="10">
    <location>
        <begin position="498"/>
        <end position="511"/>
    </location>
</feature>
<dbReference type="GO" id="GO:0045040">
    <property type="term" value="P:protein insertion into mitochondrial outer membrane"/>
    <property type="evidence" value="ECO:0007669"/>
    <property type="project" value="UniProtKB-UniRule"/>
</dbReference>
<evidence type="ECO:0000256" key="8">
    <source>
        <dbReference type="ARBA" id="ARBA00023136"/>
    </source>
</evidence>
<proteinExistence type="inferred from homology"/>
<keyword evidence="6" id="KW-0446">Lipid-binding</keyword>
<feature type="region of interest" description="Disordered" evidence="10">
    <location>
        <begin position="76"/>
        <end position="121"/>
    </location>
</feature>
<keyword evidence="4 9" id="KW-0256">Endoplasmic reticulum</keyword>
<dbReference type="GO" id="GO:0005789">
    <property type="term" value="C:endoplasmic reticulum membrane"/>
    <property type="evidence" value="ECO:0007669"/>
    <property type="project" value="UniProtKB-SubCell"/>
</dbReference>
<comment type="similarity">
    <text evidence="9">Belongs to the MDM12 family.</text>
</comment>
<keyword evidence="5" id="KW-0445">Lipid transport</keyword>
<dbReference type="GO" id="GO:0015914">
    <property type="term" value="P:phospholipid transport"/>
    <property type="evidence" value="ECO:0007669"/>
    <property type="project" value="TreeGrafter"/>
</dbReference>
<dbReference type="InterPro" id="IPR031468">
    <property type="entry name" value="SMP_LBD"/>
</dbReference>
<evidence type="ECO:0000256" key="6">
    <source>
        <dbReference type="ARBA" id="ARBA00023121"/>
    </source>
</evidence>
<evidence type="ECO:0000256" key="4">
    <source>
        <dbReference type="ARBA" id="ARBA00022824"/>
    </source>
</evidence>
<feature type="region of interest" description="Disordered" evidence="10">
    <location>
        <begin position="584"/>
        <end position="643"/>
    </location>
</feature>
<dbReference type="CDD" id="cd21672">
    <property type="entry name" value="SMP_Mdm12"/>
    <property type="match status" value="1"/>
</dbReference>
<evidence type="ECO:0000256" key="3">
    <source>
        <dbReference type="ARBA" id="ARBA00022787"/>
    </source>
</evidence>
<dbReference type="Proteomes" id="UP000827284">
    <property type="component" value="Unassembled WGS sequence"/>
</dbReference>
<evidence type="ECO:0000256" key="7">
    <source>
        <dbReference type="ARBA" id="ARBA00023128"/>
    </source>
</evidence>
<dbReference type="HAMAP" id="MF_03104">
    <property type="entry name" value="Mdm12"/>
    <property type="match status" value="1"/>
</dbReference>
<evidence type="ECO:0000256" key="10">
    <source>
        <dbReference type="SAM" id="MobiDB-lite"/>
    </source>
</evidence>
<keyword evidence="3 9" id="KW-1000">Mitochondrion outer membrane</keyword>
<name>A0A9P3M1M7_9FUNG</name>
<feature type="compositionally biased region" description="Polar residues" evidence="10">
    <location>
        <begin position="379"/>
        <end position="393"/>
    </location>
</feature>
<dbReference type="PANTHER" id="PTHR28204:SF1">
    <property type="entry name" value="MITOCHONDRIAL DISTRIBUTION AND MORPHOLOGY PROTEIN 12"/>
    <property type="match status" value="1"/>
</dbReference>
<evidence type="ECO:0000256" key="2">
    <source>
        <dbReference type="ARBA" id="ARBA00022448"/>
    </source>
</evidence>
<keyword evidence="13" id="KW-1185">Reference proteome</keyword>
<dbReference type="InterPro" id="IPR027532">
    <property type="entry name" value="Mdm12"/>
</dbReference>
<accession>A0A9P3M1M7</accession>
<comment type="subunit">
    <text evidence="9">Component of the ER-mitochondria encounter structure (ERMES) or MDM complex, composed of MMM1, MDM10, MDM12 and MDM34. A MMM1 homodimer associates with one molecule of MDM12 on each side in a pairwise head-to-tail manner, and the SMP-LTD domains of MMM1 and MDM12 generate a continuous hydrophobic tunnel for phospholipid trafficking.</text>
</comment>
<evidence type="ECO:0000313" key="13">
    <source>
        <dbReference type="Proteomes" id="UP000827284"/>
    </source>
</evidence>
<feature type="compositionally biased region" description="Low complexity" evidence="10">
    <location>
        <begin position="775"/>
        <end position="785"/>
    </location>
</feature>
<dbReference type="EMBL" id="BQFW01000014">
    <property type="protein sequence ID" value="GJJ78190.1"/>
    <property type="molecule type" value="Genomic_DNA"/>
</dbReference>
<gene>
    <name evidence="9" type="primary">MDM12</name>
    <name evidence="12" type="ORF">EMPS_10549</name>
</gene>
<feature type="compositionally biased region" description="Low complexity" evidence="10">
    <location>
        <begin position="802"/>
        <end position="823"/>
    </location>
</feature>
<dbReference type="GO" id="GO:0032865">
    <property type="term" value="C:ERMES complex"/>
    <property type="evidence" value="ECO:0007669"/>
    <property type="project" value="UniProtKB-UniRule"/>
</dbReference>
<feature type="compositionally biased region" description="Polar residues" evidence="10">
    <location>
        <begin position="786"/>
        <end position="801"/>
    </location>
</feature>
<keyword evidence="2" id="KW-0813">Transport</keyword>
<evidence type="ECO:0000256" key="5">
    <source>
        <dbReference type="ARBA" id="ARBA00023055"/>
    </source>
</evidence>
<sequence>MSFVFSWDKLDDEVALQIEGMIHAHFQRITKPTFMGNIAVSKFRLGSTPPSITVLDITDPLEEWYVHMDQEEARLAQEAADAGGGESMDEDDLASGEDDDDDDDGRFPDEYSYSPDGSIVMVGEGDDMEYLENTPFEEEERIETESWLRRQQRRELNESTSTSSDSFKDEIQKVFMAGGISGPGSAASKATSSRGRSAFAAGEGSDLDSGPTIDSALHHFKSAMASPTKTSPSSTTSSSSSATSDDRPPYRTSSPAPKMHLQEKARPSLSVAQPRVPESKLQNRKPHLDIDTKTASPRAFPTLSSPYNAFLGRPAVPKSLSSHASDDEIESEAFYTQGESTIYQQLKNLALESGTLHTPNSAFPERIPLESALSPSEGGPSTTQSQPNNSFFPSTPGGISGNNNSTQGSFGLGFGAGLGSGLGSSPGSVLSSVMQSRAANRPLSSASFYSTPQAPVVGTAPPQTPSGQAAPFHLSEISGMASGNSMLGLGRMQLGSMYSSRAGTPSRTIPSTPRGFESPVLANSRRQSFSDSTGDDMNATKSVLSALGKSTQEHLHLQHHSPLDHHDSAYTSPVEALSFDALRQPKSATSSQMDRHLPSSVGQRSATRDKRVPQGYRRGSSSGRRRRRASSPPRPTLPKRHENDIQLLMDVSYQGQMGFTVETELLLNYPTFAFLALPVKLVITGFSFRAKVLMGYLRDHVNVCFLEPEDPSESILSNVRIESQVGDEQKQAVLKNVGKIERFVVEQLRKFITEDFVYPSYHSVELLRTPPVATTATATPSSTVSGSETLSKSQSPSGMSVGSTGAATTLAPSTTAGSSTSASIHTENQHVLHRRAGEGRVGGEGSSGIPSRGSASSSATNTSRSAPSRSPRPLATASSTASRQSTRYS</sequence>
<dbReference type="PROSITE" id="PS51847">
    <property type="entry name" value="SMP"/>
    <property type="match status" value="1"/>
</dbReference>
<dbReference type="AlphaFoldDB" id="A0A9P3M1M7"/>
<reference evidence="12" key="2">
    <citation type="journal article" date="2022" name="Microbiol. Resour. Announc.">
        <title>Whole-Genome Sequence of Entomortierella parvispora E1425, a Mucoromycotan Fungus Associated with Burkholderiaceae-Related Endosymbiotic Bacteria.</title>
        <authorList>
            <person name="Herlambang A."/>
            <person name="Guo Y."/>
            <person name="Takashima Y."/>
            <person name="Narisawa K."/>
            <person name="Ohta H."/>
            <person name="Nishizawa T."/>
        </authorList>
    </citation>
    <scope>NUCLEOTIDE SEQUENCE</scope>
    <source>
        <strain evidence="12">E1425</strain>
    </source>
</reference>
<organism evidence="12 13">
    <name type="scientific">Entomortierella parvispora</name>
    <dbReference type="NCBI Taxonomy" id="205924"/>
    <lineage>
        <taxon>Eukaryota</taxon>
        <taxon>Fungi</taxon>
        <taxon>Fungi incertae sedis</taxon>
        <taxon>Mucoromycota</taxon>
        <taxon>Mortierellomycotina</taxon>
        <taxon>Mortierellomycetes</taxon>
        <taxon>Mortierellales</taxon>
        <taxon>Mortierellaceae</taxon>
        <taxon>Entomortierella</taxon>
    </lineage>
</organism>
<feature type="region of interest" description="Disordered" evidence="10">
    <location>
        <begin position="498"/>
        <end position="537"/>
    </location>
</feature>
<dbReference type="Pfam" id="PF26544">
    <property type="entry name" value="Mdm12"/>
    <property type="match status" value="2"/>
</dbReference>
<dbReference type="GO" id="GO:0008289">
    <property type="term" value="F:lipid binding"/>
    <property type="evidence" value="ECO:0007669"/>
    <property type="project" value="UniProtKB-KW"/>
</dbReference>
<feature type="region of interest" description="Disordered" evidence="10">
    <location>
        <begin position="775"/>
        <end position="889"/>
    </location>
</feature>
<dbReference type="GO" id="GO:1990456">
    <property type="term" value="P:mitochondrion-endoplasmic reticulum membrane tethering"/>
    <property type="evidence" value="ECO:0007669"/>
    <property type="project" value="TreeGrafter"/>
</dbReference>
<feature type="region of interest" description="Disordered" evidence="10">
    <location>
        <begin position="370"/>
        <end position="406"/>
    </location>
</feature>
<evidence type="ECO:0000256" key="1">
    <source>
        <dbReference type="ARBA" id="ARBA00004370"/>
    </source>
</evidence>
<comment type="subcellular location">
    <subcellularLocation>
        <location evidence="1">Membrane</location>
    </subcellularLocation>
    <subcellularLocation>
        <location evidence="9">Mitochondrion outer membrane</location>
        <topology evidence="9">Peripheral membrane protein</topology>
        <orientation evidence="9">Cytoplasmic side</orientation>
    </subcellularLocation>
    <subcellularLocation>
        <location evidence="9">Endoplasmic reticulum membrane</location>
        <topology evidence="9">Peripheral membrane protein</topology>
        <orientation evidence="9">Cytoplasmic side</orientation>
    </subcellularLocation>
    <text evidence="9">The ERMES/MDM complex localizes to a few discrete foci (around 10 per single cell), that represent mitochondria-endoplasmic reticulum junctions. These foci are often found next to mtDNA nucleoids.</text>
</comment>
<feature type="compositionally biased region" description="Basic and acidic residues" evidence="10">
    <location>
        <begin position="827"/>
        <end position="838"/>
    </location>
</feature>
<protein>
    <recommendedName>
        <fullName evidence="9">Mitochondrial distribution and morphology protein 12</fullName>
    </recommendedName>
    <alternativeName>
        <fullName evidence="9">Mitochondrial inheritance component MDM12</fullName>
    </alternativeName>
</protein>
<comment type="function">
    <text evidence="9">Component of the ERMES/MDM complex, which serves as a molecular tether to connect the endoplasmic reticulum (ER) and mitochondria. Components of this complex are involved in the control of mitochondrial shape and protein biogenesis, and function in nonvesicular lipid trafficking between the ER and mitochondria. MDM12 is required for the interaction of the ER-resident membrane protein MMM1 and the outer mitochondrial membrane-resident beta-barrel protein MDM10. The MDM12-MMM1 subcomplex functions in the major beta-barrel assembly pathway that is responsible for biogenesis of all mitochondrial outer membrane beta-barrel proteins, and acts in a late step after the SAM complex. The MDM10-MDM12-MMM1 subcomplex further acts in the TOM40-specific pathway after the action of the MDM12-MMM1 complex. Essential for establishing and maintaining the structure of mitochondria and maintenance of mtDNA nucleoids.</text>
</comment>
<feature type="domain" description="SMP-LTD" evidence="11">
    <location>
        <begin position="1"/>
        <end position="767"/>
    </location>
</feature>
<reference evidence="12" key="1">
    <citation type="submission" date="2021-11" db="EMBL/GenBank/DDBJ databases">
        <authorList>
            <person name="Herlambang A."/>
            <person name="Guo Y."/>
            <person name="Takashima Y."/>
            <person name="Nishizawa T."/>
        </authorList>
    </citation>
    <scope>NUCLEOTIDE SEQUENCE</scope>
    <source>
        <strain evidence="12">E1425</strain>
    </source>
</reference>
<keyword evidence="8 9" id="KW-0472">Membrane</keyword>